<comment type="cofactor">
    <cofactor evidence="1 6">
        <name>FAD</name>
        <dbReference type="ChEBI" id="CHEBI:57692"/>
    </cofactor>
</comment>
<dbReference type="Pfam" id="PF02770">
    <property type="entry name" value="Acyl-CoA_dh_M"/>
    <property type="match status" value="1"/>
</dbReference>
<dbReference type="Pfam" id="PF00441">
    <property type="entry name" value="Acyl-CoA_dh_1"/>
    <property type="match status" value="1"/>
</dbReference>
<dbReference type="GO" id="GO:0050660">
    <property type="term" value="F:flavin adenine dinucleotide binding"/>
    <property type="evidence" value="ECO:0007669"/>
    <property type="project" value="InterPro"/>
</dbReference>
<dbReference type="PANTHER" id="PTHR43884:SF12">
    <property type="entry name" value="ISOVALERYL-COA DEHYDROGENASE, MITOCHONDRIAL-RELATED"/>
    <property type="match status" value="1"/>
</dbReference>
<dbReference type="GO" id="GO:0003995">
    <property type="term" value="F:acyl-CoA dehydrogenase activity"/>
    <property type="evidence" value="ECO:0007669"/>
    <property type="project" value="InterPro"/>
</dbReference>
<dbReference type="InterPro" id="IPR006091">
    <property type="entry name" value="Acyl-CoA_Oxase/DH_mid-dom"/>
</dbReference>
<organism evidence="10 11">
    <name type="scientific">Geodermatophilus normandii</name>
    <dbReference type="NCBI Taxonomy" id="1137989"/>
    <lineage>
        <taxon>Bacteria</taxon>
        <taxon>Bacillati</taxon>
        <taxon>Actinomycetota</taxon>
        <taxon>Actinomycetes</taxon>
        <taxon>Geodermatophilales</taxon>
        <taxon>Geodermatophilaceae</taxon>
        <taxon>Geodermatophilus</taxon>
    </lineage>
</organism>
<dbReference type="PROSITE" id="PS00073">
    <property type="entry name" value="ACYL_COA_DH_2"/>
    <property type="match status" value="1"/>
</dbReference>
<accession>A0A6P0GLI0</accession>
<feature type="domain" description="Acyl-CoA oxidase/dehydrogenase middle" evidence="8">
    <location>
        <begin position="123"/>
        <end position="219"/>
    </location>
</feature>
<evidence type="ECO:0000259" key="9">
    <source>
        <dbReference type="Pfam" id="PF02771"/>
    </source>
</evidence>
<dbReference type="InterPro" id="IPR006089">
    <property type="entry name" value="Acyl-CoA_DH_CS"/>
</dbReference>
<gene>
    <name evidence="10" type="ORF">GCU54_19885</name>
</gene>
<comment type="similarity">
    <text evidence="2 6">Belongs to the acyl-CoA dehydrogenase family.</text>
</comment>
<evidence type="ECO:0000259" key="8">
    <source>
        <dbReference type="Pfam" id="PF02770"/>
    </source>
</evidence>
<dbReference type="InterPro" id="IPR036250">
    <property type="entry name" value="AcylCo_DH-like_C"/>
</dbReference>
<keyword evidence="5 6" id="KW-0560">Oxidoreductase</keyword>
<dbReference type="RefSeq" id="WP_163478283.1">
    <property type="nucleotide sequence ID" value="NZ_JAAGWE010000036.1"/>
</dbReference>
<evidence type="ECO:0000256" key="4">
    <source>
        <dbReference type="ARBA" id="ARBA00022827"/>
    </source>
</evidence>
<dbReference type="Proteomes" id="UP000471126">
    <property type="component" value="Unassembled WGS sequence"/>
</dbReference>
<evidence type="ECO:0000256" key="6">
    <source>
        <dbReference type="RuleBase" id="RU362125"/>
    </source>
</evidence>
<evidence type="ECO:0000256" key="2">
    <source>
        <dbReference type="ARBA" id="ARBA00009347"/>
    </source>
</evidence>
<evidence type="ECO:0000256" key="1">
    <source>
        <dbReference type="ARBA" id="ARBA00001974"/>
    </source>
</evidence>
<dbReference type="FunFam" id="2.40.110.10:FF:000002">
    <property type="entry name" value="Acyl-CoA dehydrogenase fadE12"/>
    <property type="match status" value="1"/>
</dbReference>
<dbReference type="InterPro" id="IPR009100">
    <property type="entry name" value="AcylCoA_DH/oxidase_NM_dom_sf"/>
</dbReference>
<evidence type="ECO:0000256" key="3">
    <source>
        <dbReference type="ARBA" id="ARBA00022630"/>
    </source>
</evidence>
<protein>
    <submittedName>
        <fullName evidence="10">Acyl-CoA dehydrogenase</fullName>
    </submittedName>
</protein>
<dbReference type="SUPFAM" id="SSF56645">
    <property type="entry name" value="Acyl-CoA dehydrogenase NM domain-like"/>
    <property type="match status" value="1"/>
</dbReference>
<evidence type="ECO:0000256" key="5">
    <source>
        <dbReference type="ARBA" id="ARBA00023002"/>
    </source>
</evidence>
<evidence type="ECO:0000313" key="10">
    <source>
        <dbReference type="EMBL" id="NEM08235.1"/>
    </source>
</evidence>
<dbReference type="AlphaFoldDB" id="A0A6P0GLI0"/>
<dbReference type="InterPro" id="IPR009075">
    <property type="entry name" value="AcylCo_DH/oxidase_C"/>
</dbReference>
<keyword evidence="4 6" id="KW-0274">FAD</keyword>
<dbReference type="Gene3D" id="2.40.110.10">
    <property type="entry name" value="Butyryl-CoA Dehydrogenase, subunit A, domain 2"/>
    <property type="match status" value="1"/>
</dbReference>
<feature type="domain" description="Acyl-CoA dehydrogenase/oxidase C-terminal" evidence="7">
    <location>
        <begin position="231"/>
        <end position="379"/>
    </location>
</feature>
<dbReference type="FunFam" id="1.20.140.10:FF:000001">
    <property type="entry name" value="Acyl-CoA dehydrogenase"/>
    <property type="match status" value="1"/>
</dbReference>
<dbReference type="InterPro" id="IPR013786">
    <property type="entry name" value="AcylCoA_DH/ox_N"/>
</dbReference>
<evidence type="ECO:0000259" key="7">
    <source>
        <dbReference type="Pfam" id="PF00441"/>
    </source>
</evidence>
<dbReference type="EMBL" id="JAAGWE010000036">
    <property type="protein sequence ID" value="NEM08235.1"/>
    <property type="molecule type" value="Genomic_DNA"/>
</dbReference>
<dbReference type="PANTHER" id="PTHR43884">
    <property type="entry name" value="ACYL-COA DEHYDROGENASE"/>
    <property type="match status" value="1"/>
</dbReference>
<dbReference type="Pfam" id="PF02771">
    <property type="entry name" value="Acyl-CoA_dh_N"/>
    <property type="match status" value="1"/>
</dbReference>
<dbReference type="InterPro" id="IPR037069">
    <property type="entry name" value="AcylCoA_DH/ox_N_sf"/>
</dbReference>
<comment type="caution">
    <text evidence="10">The sequence shown here is derived from an EMBL/GenBank/DDBJ whole genome shotgun (WGS) entry which is preliminary data.</text>
</comment>
<proteinExistence type="inferred from homology"/>
<sequence>MRHSLYEAEHEDLRQTVRTWLDKNVAPFHGQWERDGVVPREVWLSGGEQGLLGFDVDERFGGGGVRDFRYNAVLDEEVTRVGASGLGFGLHNDVVAPYLRDLCTEEQAARWLPGFCRGELITAIAMTEPGTGSDLQSIRTTARRDGDSWVLNGAKTFITNGINADLVIVVARTDPDAPGSRGTSLLVAERGMPGFTRGRNLDKVGLKAQDTAELFFDEVRVPAENLLGTENRGFAHLMENLPQERLSIAVGAVAACETVLAQTREYVTGRTAFGRPVGSFQNSRFVLAELHTETTIARTFVDECVRQLGTGELTAVDAAMAKYWTSELQNKVADRCLQLHGGYGYMDEYPVSKAWRDARVQSIYGGTNEIMREIIGRSMGL</sequence>
<dbReference type="Gene3D" id="1.10.540.10">
    <property type="entry name" value="Acyl-CoA dehydrogenase/oxidase, N-terminal domain"/>
    <property type="match status" value="1"/>
</dbReference>
<dbReference type="InterPro" id="IPR046373">
    <property type="entry name" value="Acyl-CoA_Oxase/DH_mid-dom_sf"/>
</dbReference>
<dbReference type="Gene3D" id="1.20.140.10">
    <property type="entry name" value="Butyryl-CoA Dehydrogenase, subunit A, domain 3"/>
    <property type="match status" value="1"/>
</dbReference>
<name>A0A6P0GLI0_9ACTN</name>
<feature type="domain" description="Acyl-CoA dehydrogenase/oxidase N-terminal" evidence="9">
    <location>
        <begin position="8"/>
        <end position="119"/>
    </location>
</feature>
<keyword evidence="3 6" id="KW-0285">Flavoprotein</keyword>
<dbReference type="SUPFAM" id="SSF47203">
    <property type="entry name" value="Acyl-CoA dehydrogenase C-terminal domain-like"/>
    <property type="match status" value="1"/>
</dbReference>
<evidence type="ECO:0000313" key="11">
    <source>
        <dbReference type="Proteomes" id="UP000471126"/>
    </source>
</evidence>
<reference evidence="10 11" key="1">
    <citation type="submission" date="2019-12" db="EMBL/GenBank/DDBJ databases">
        <title>WGS of CPCC 203550 I12A-02606.</title>
        <authorList>
            <person name="Jiang Z."/>
        </authorList>
    </citation>
    <scope>NUCLEOTIDE SEQUENCE [LARGE SCALE GENOMIC DNA]</scope>
    <source>
        <strain evidence="10 11">I12A-02606</strain>
    </source>
</reference>